<comment type="caution">
    <text evidence="5">The sequence shown here is derived from an EMBL/GenBank/DDBJ whole genome shotgun (WGS) entry which is preliminary data.</text>
</comment>
<evidence type="ECO:0000256" key="2">
    <source>
        <dbReference type="ARBA" id="ARBA00022737"/>
    </source>
</evidence>
<feature type="non-terminal residue" evidence="5">
    <location>
        <position position="202"/>
    </location>
</feature>
<keyword evidence="1 3" id="KW-0853">WD repeat</keyword>
<dbReference type="InterPro" id="IPR001632">
    <property type="entry name" value="WD40_G-protein_beta-like"/>
</dbReference>
<dbReference type="PANTHER" id="PTHR44129">
    <property type="entry name" value="WD REPEAT-CONTAINING PROTEIN POP1"/>
    <property type="match status" value="1"/>
</dbReference>
<dbReference type="InterPro" id="IPR019775">
    <property type="entry name" value="WD40_repeat_CS"/>
</dbReference>
<feature type="repeat" description="WD" evidence="3">
    <location>
        <begin position="47"/>
        <end position="88"/>
    </location>
</feature>
<organism evidence="5 6">
    <name type="scientific">Rhodocollybia butyracea</name>
    <dbReference type="NCBI Taxonomy" id="206335"/>
    <lineage>
        <taxon>Eukaryota</taxon>
        <taxon>Fungi</taxon>
        <taxon>Dikarya</taxon>
        <taxon>Basidiomycota</taxon>
        <taxon>Agaricomycotina</taxon>
        <taxon>Agaricomycetes</taxon>
        <taxon>Agaricomycetidae</taxon>
        <taxon>Agaricales</taxon>
        <taxon>Marasmiineae</taxon>
        <taxon>Omphalotaceae</taxon>
        <taxon>Rhodocollybia</taxon>
    </lineage>
</organism>
<dbReference type="PROSITE" id="PS50927">
    <property type="entry name" value="BULB_LECTIN"/>
    <property type="match status" value="1"/>
</dbReference>
<dbReference type="Pfam" id="PF00400">
    <property type="entry name" value="WD40"/>
    <property type="match status" value="2"/>
</dbReference>
<sequence>GNPLQGHTDYVYSVAFSPDGKKIVSGSNDSSVKIWTAKTRKAEGNPLQGHTSGVTSVAFSPDGKQIVSGSYDNSVRIWNVETVTAPSARPGYALSLCPLHNGHHCLHSIPSFQTVSLRPDGWLCSSDSSLILWIPPEYRYGLSLPHLQMLISSTPMTSLDLQYFVPGTNWAQCYTGKPSHPPYLVPFLTLMISGKLPTENIG</sequence>
<evidence type="ECO:0000313" key="6">
    <source>
        <dbReference type="Proteomes" id="UP000772434"/>
    </source>
</evidence>
<dbReference type="PROSITE" id="PS50082">
    <property type="entry name" value="WD_REPEATS_2"/>
    <property type="match status" value="2"/>
</dbReference>
<dbReference type="SMART" id="SM00320">
    <property type="entry name" value="WD40"/>
    <property type="match status" value="3"/>
</dbReference>
<feature type="domain" description="Bulb-type lectin" evidence="4">
    <location>
        <begin position="1"/>
        <end position="119"/>
    </location>
</feature>
<dbReference type="InterPro" id="IPR036322">
    <property type="entry name" value="WD40_repeat_dom_sf"/>
</dbReference>
<evidence type="ECO:0000259" key="4">
    <source>
        <dbReference type="PROSITE" id="PS50927"/>
    </source>
</evidence>
<feature type="repeat" description="WD" evidence="3">
    <location>
        <begin position="4"/>
        <end position="45"/>
    </location>
</feature>
<protein>
    <submittedName>
        <fullName evidence="5">WD40-repeat-containing domain protein</fullName>
    </submittedName>
</protein>
<dbReference type="PROSITE" id="PS00678">
    <property type="entry name" value="WD_REPEATS_1"/>
    <property type="match status" value="1"/>
</dbReference>
<dbReference type="SUPFAM" id="SSF50978">
    <property type="entry name" value="WD40 repeat-like"/>
    <property type="match status" value="1"/>
</dbReference>
<dbReference type="EMBL" id="JADNRY010000086">
    <property type="protein sequence ID" value="KAF9066516.1"/>
    <property type="molecule type" value="Genomic_DNA"/>
</dbReference>
<keyword evidence="2" id="KW-0677">Repeat</keyword>
<reference evidence="5" key="1">
    <citation type="submission" date="2020-11" db="EMBL/GenBank/DDBJ databases">
        <authorList>
            <consortium name="DOE Joint Genome Institute"/>
            <person name="Ahrendt S."/>
            <person name="Riley R."/>
            <person name="Andreopoulos W."/>
            <person name="Labutti K."/>
            <person name="Pangilinan J."/>
            <person name="Ruiz-Duenas F.J."/>
            <person name="Barrasa J.M."/>
            <person name="Sanchez-Garcia M."/>
            <person name="Camarero S."/>
            <person name="Miyauchi S."/>
            <person name="Serrano A."/>
            <person name="Linde D."/>
            <person name="Babiker R."/>
            <person name="Drula E."/>
            <person name="Ayuso-Fernandez I."/>
            <person name="Pacheco R."/>
            <person name="Padilla G."/>
            <person name="Ferreira P."/>
            <person name="Barriuso J."/>
            <person name="Kellner H."/>
            <person name="Castanera R."/>
            <person name="Alfaro M."/>
            <person name="Ramirez L."/>
            <person name="Pisabarro A.G."/>
            <person name="Kuo A."/>
            <person name="Tritt A."/>
            <person name="Lipzen A."/>
            <person name="He G."/>
            <person name="Yan M."/>
            <person name="Ng V."/>
            <person name="Cullen D."/>
            <person name="Martin F."/>
            <person name="Rosso M.-N."/>
            <person name="Henrissat B."/>
            <person name="Hibbett D."/>
            <person name="Martinez A.T."/>
            <person name="Grigoriev I.V."/>
        </authorList>
    </citation>
    <scope>NUCLEOTIDE SEQUENCE</scope>
    <source>
        <strain evidence="5">AH 40177</strain>
    </source>
</reference>
<dbReference type="OrthoDB" id="6262491at2759"/>
<dbReference type="InterPro" id="IPR050349">
    <property type="entry name" value="WD_LIS1/nudF_dynein_reg"/>
</dbReference>
<gene>
    <name evidence="5" type="ORF">BDP27DRAFT_1227355</name>
</gene>
<proteinExistence type="predicted"/>
<evidence type="ECO:0000256" key="1">
    <source>
        <dbReference type="ARBA" id="ARBA00022574"/>
    </source>
</evidence>
<dbReference type="InterPro" id="IPR001680">
    <property type="entry name" value="WD40_rpt"/>
</dbReference>
<accession>A0A9P5PJ90</accession>
<evidence type="ECO:0000256" key="3">
    <source>
        <dbReference type="PROSITE-ProRule" id="PRU00221"/>
    </source>
</evidence>
<dbReference type="InterPro" id="IPR001480">
    <property type="entry name" value="Bulb-type_lectin_dom"/>
</dbReference>
<dbReference type="Gene3D" id="2.130.10.10">
    <property type="entry name" value="YVTN repeat-like/Quinoprotein amine dehydrogenase"/>
    <property type="match status" value="1"/>
</dbReference>
<dbReference type="Proteomes" id="UP000772434">
    <property type="component" value="Unassembled WGS sequence"/>
</dbReference>
<dbReference type="PROSITE" id="PS50294">
    <property type="entry name" value="WD_REPEATS_REGION"/>
    <property type="match status" value="2"/>
</dbReference>
<evidence type="ECO:0000313" key="5">
    <source>
        <dbReference type="EMBL" id="KAF9066516.1"/>
    </source>
</evidence>
<name>A0A9P5PJ90_9AGAR</name>
<dbReference type="InterPro" id="IPR015943">
    <property type="entry name" value="WD40/YVTN_repeat-like_dom_sf"/>
</dbReference>
<dbReference type="AlphaFoldDB" id="A0A9P5PJ90"/>
<dbReference type="PRINTS" id="PR00319">
    <property type="entry name" value="GPROTEINB"/>
</dbReference>
<keyword evidence="6" id="KW-1185">Reference proteome</keyword>